<dbReference type="SUPFAM" id="SSF46689">
    <property type="entry name" value="Homeodomain-like"/>
    <property type="match status" value="1"/>
</dbReference>
<keyword evidence="7" id="KW-1185">Reference proteome</keyword>
<keyword evidence="1" id="KW-0805">Transcription regulation</keyword>
<proteinExistence type="predicted"/>
<keyword evidence="3" id="KW-0804">Transcription</keyword>
<dbReference type="Proteomes" id="UP001519332">
    <property type="component" value="Unassembled WGS sequence"/>
</dbReference>
<dbReference type="RefSeq" id="WP_209645623.1">
    <property type="nucleotide sequence ID" value="NZ_JAGINW010000001.1"/>
</dbReference>
<dbReference type="Gene3D" id="1.10.357.10">
    <property type="entry name" value="Tetracycline Repressor, domain 2"/>
    <property type="match status" value="1"/>
</dbReference>
<keyword evidence="2 4" id="KW-0238">DNA-binding</keyword>
<protein>
    <submittedName>
        <fullName evidence="6">AcrR family transcriptional regulator</fullName>
    </submittedName>
</protein>
<comment type="caution">
    <text evidence="6">The sequence shown here is derived from an EMBL/GenBank/DDBJ whole genome shotgun (WGS) entry which is preliminary data.</text>
</comment>
<dbReference type="InterPro" id="IPR050109">
    <property type="entry name" value="HTH-type_TetR-like_transc_reg"/>
</dbReference>
<feature type="DNA-binding region" description="H-T-H motif" evidence="4">
    <location>
        <begin position="25"/>
        <end position="44"/>
    </location>
</feature>
<reference evidence="6 7" key="1">
    <citation type="submission" date="2021-03" db="EMBL/GenBank/DDBJ databases">
        <title>Sequencing the genomes of 1000 actinobacteria strains.</title>
        <authorList>
            <person name="Klenk H.-P."/>
        </authorList>
    </citation>
    <scope>NUCLEOTIDE SEQUENCE [LARGE SCALE GENOMIC DNA]</scope>
    <source>
        <strain evidence="6 7">DSM 46670</strain>
    </source>
</reference>
<evidence type="ECO:0000256" key="4">
    <source>
        <dbReference type="PROSITE-ProRule" id="PRU00335"/>
    </source>
</evidence>
<dbReference type="PROSITE" id="PS50977">
    <property type="entry name" value="HTH_TETR_2"/>
    <property type="match status" value="1"/>
</dbReference>
<evidence type="ECO:0000256" key="1">
    <source>
        <dbReference type="ARBA" id="ARBA00023015"/>
    </source>
</evidence>
<dbReference type="InterPro" id="IPR041474">
    <property type="entry name" value="NicS_C"/>
</dbReference>
<feature type="domain" description="HTH tetR-type" evidence="5">
    <location>
        <begin position="2"/>
        <end position="62"/>
    </location>
</feature>
<organism evidence="6 7">
    <name type="scientific">Kibdelosporangium banguiense</name>
    <dbReference type="NCBI Taxonomy" id="1365924"/>
    <lineage>
        <taxon>Bacteria</taxon>
        <taxon>Bacillati</taxon>
        <taxon>Actinomycetota</taxon>
        <taxon>Actinomycetes</taxon>
        <taxon>Pseudonocardiales</taxon>
        <taxon>Pseudonocardiaceae</taxon>
        <taxon>Kibdelosporangium</taxon>
    </lineage>
</organism>
<dbReference type="SUPFAM" id="SSF48498">
    <property type="entry name" value="Tetracyclin repressor-like, C-terminal domain"/>
    <property type="match status" value="1"/>
</dbReference>
<sequence>MTDSRSLLLAAAVEAFAKYGLRGTRVQNITQKAGVNERMIYHHFGSKERLYEEAIRDQQQRLFTAWKPALKHATTLPPYEGMRAALMSFVDALSASPLLVKLWMHESLGGWQTLPLPDTDTPVPEMRAIYERGQQEGVFRQDCPFFVMYTTAMSALIAMPILSGRDAKIIANASPKPDQTEILGMVIDQLIDGMSGPLPPR</sequence>
<dbReference type="PANTHER" id="PTHR30055">
    <property type="entry name" value="HTH-TYPE TRANSCRIPTIONAL REGULATOR RUTR"/>
    <property type="match status" value="1"/>
</dbReference>
<dbReference type="InterPro" id="IPR009057">
    <property type="entry name" value="Homeodomain-like_sf"/>
</dbReference>
<dbReference type="PRINTS" id="PR00455">
    <property type="entry name" value="HTHTETR"/>
</dbReference>
<evidence type="ECO:0000313" key="7">
    <source>
        <dbReference type="Proteomes" id="UP001519332"/>
    </source>
</evidence>
<evidence type="ECO:0000256" key="3">
    <source>
        <dbReference type="ARBA" id="ARBA00023163"/>
    </source>
</evidence>
<evidence type="ECO:0000259" key="5">
    <source>
        <dbReference type="PROSITE" id="PS50977"/>
    </source>
</evidence>
<dbReference type="PANTHER" id="PTHR30055:SF234">
    <property type="entry name" value="HTH-TYPE TRANSCRIPTIONAL REGULATOR BETI"/>
    <property type="match status" value="1"/>
</dbReference>
<name>A0ABS4TWD3_9PSEU</name>
<dbReference type="Pfam" id="PF00440">
    <property type="entry name" value="TetR_N"/>
    <property type="match status" value="1"/>
</dbReference>
<evidence type="ECO:0000313" key="6">
    <source>
        <dbReference type="EMBL" id="MBP2328678.1"/>
    </source>
</evidence>
<dbReference type="InterPro" id="IPR036271">
    <property type="entry name" value="Tet_transcr_reg_TetR-rel_C_sf"/>
</dbReference>
<accession>A0ABS4TWD3</accession>
<dbReference type="EMBL" id="JAGINW010000001">
    <property type="protein sequence ID" value="MBP2328678.1"/>
    <property type="molecule type" value="Genomic_DNA"/>
</dbReference>
<dbReference type="Pfam" id="PF17938">
    <property type="entry name" value="TetR_C_29"/>
    <property type="match status" value="1"/>
</dbReference>
<gene>
    <name evidence="6" type="ORF">JOF56_009063</name>
</gene>
<evidence type="ECO:0000256" key="2">
    <source>
        <dbReference type="ARBA" id="ARBA00023125"/>
    </source>
</evidence>
<dbReference type="InterPro" id="IPR001647">
    <property type="entry name" value="HTH_TetR"/>
</dbReference>